<evidence type="ECO:0000256" key="1">
    <source>
        <dbReference type="SAM" id="MobiDB-lite"/>
    </source>
</evidence>
<sequence length="782" mass="87300">REWLKYARENGMDEMAAALEDLTESFDQHDPEFKLYKAIILNNHTLIVDLLEQHADPFAVRLGTKKLSALHVASRQPDVRVLAMLLSRMDTHGRVDTKDTAGQTPLHYAAAKNIVENNGKQAGDVCVSTPVKRMLFDCRTSGPDVIVAMRGKWFRELPKADCTLSRSPHQPSDKDLPTVLMFRCITEDARKDEQWWAQFEQSSFHVDELCLEVYEYRCSEPGSPVQFLIDLRDRDLDAKKLKLVLKHRFKDGTELIKDLTVNENMAAGCEVALSTSGHVAVVCQDWHRVVTVPVGKEETNIQPQELPGLKLQIPQDTFTQTQNILIKAEQPPPLPSIIDNTELPDNREEPGPSNEEDMAVIKTLSCFYNIVNTGSERPHKSMLMSIPMKTKTDNVVTLFLKQPGLENQDEGPSHGIEKLEIEEKVPESSTHHGLSGQQQQDREPPDGASPLPDDDANPDSYSDDEFDDSDEEIDVSDQPAWIASSDVIVNQEQAVISTDLTDMGVVVAAEVRPGVTSEELIKAIHALYSQKHKKEILIFTMAKAAPGNTAEHYLVLFGRTRRQLLLSADFGVGGVHRLDNRMTSKSKRGAYNGWEHGLRCADGSKYNVMVCCVSEERHKPVISRLEGQGYQCLREPMVAYASSRETFRLKLKGNLKNIYAEAEFSIVEYQAGGRVNHTTFVLEVQDKSKPATGAIVVARTTHDNSQYPDVGTLYLDLTSLLPEDTGSATGDQLSTVDIMVLKLSETMSTDSIRVYCYALGMTKDAMKTIQGKSLSPSEEKFR</sequence>
<evidence type="ECO:0000313" key="3">
    <source>
        <dbReference type="Proteomes" id="UP001519460"/>
    </source>
</evidence>
<keyword evidence="3" id="KW-1185">Reference proteome</keyword>
<evidence type="ECO:0000313" key="2">
    <source>
        <dbReference type="EMBL" id="KAK7478468.1"/>
    </source>
</evidence>
<dbReference type="Gene3D" id="1.25.40.20">
    <property type="entry name" value="Ankyrin repeat-containing domain"/>
    <property type="match status" value="1"/>
</dbReference>
<feature type="non-terminal residue" evidence="2">
    <location>
        <position position="1"/>
    </location>
</feature>
<proteinExistence type="predicted"/>
<feature type="region of interest" description="Disordered" evidence="1">
    <location>
        <begin position="424"/>
        <end position="473"/>
    </location>
</feature>
<feature type="non-terminal residue" evidence="2">
    <location>
        <position position="782"/>
    </location>
</feature>
<dbReference type="SUPFAM" id="SSF48403">
    <property type="entry name" value="Ankyrin repeat"/>
    <property type="match status" value="1"/>
</dbReference>
<dbReference type="InterPro" id="IPR036770">
    <property type="entry name" value="Ankyrin_rpt-contain_sf"/>
</dbReference>
<gene>
    <name evidence="2" type="ORF">BaRGS_00030314</name>
</gene>
<organism evidence="2 3">
    <name type="scientific">Batillaria attramentaria</name>
    <dbReference type="NCBI Taxonomy" id="370345"/>
    <lineage>
        <taxon>Eukaryota</taxon>
        <taxon>Metazoa</taxon>
        <taxon>Spiralia</taxon>
        <taxon>Lophotrochozoa</taxon>
        <taxon>Mollusca</taxon>
        <taxon>Gastropoda</taxon>
        <taxon>Caenogastropoda</taxon>
        <taxon>Sorbeoconcha</taxon>
        <taxon>Cerithioidea</taxon>
        <taxon>Batillariidae</taxon>
        <taxon>Batillaria</taxon>
    </lineage>
</organism>
<feature type="region of interest" description="Disordered" evidence="1">
    <location>
        <begin position="330"/>
        <end position="354"/>
    </location>
</feature>
<comment type="caution">
    <text evidence="2">The sequence shown here is derived from an EMBL/GenBank/DDBJ whole genome shotgun (WGS) entry which is preliminary data.</text>
</comment>
<protein>
    <submittedName>
        <fullName evidence="2">Uncharacterized protein</fullName>
    </submittedName>
</protein>
<dbReference type="EMBL" id="JACVVK020000325">
    <property type="protein sequence ID" value="KAK7478468.1"/>
    <property type="molecule type" value="Genomic_DNA"/>
</dbReference>
<dbReference type="Proteomes" id="UP001519460">
    <property type="component" value="Unassembled WGS sequence"/>
</dbReference>
<feature type="compositionally biased region" description="Acidic residues" evidence="1">
    <location>
        <begin position="452"/>
        <end position="473"/>
    </location>
</feature>
<reference evidence="2 3" key="1">
    <citation type="journal article" date="2023" name="Sci. Data">
        <title>Genome assembly of the Korean intertidal mud-creeper Batillaria attramentaria.</title>
        <authorList>
            <person name="Patra A.K."/>
            <person name="Ho P.T."/>
            <person name="Jun S."/>
            <person name="Lee S.J."/>
            <person name="Kim Y."/>
            <person name="Won Y.J."/>
        </authorList>
    </citation>
    <scope>NUCLEOTIDE SEQUENCE [LARGE SCALE GENOMIC DNA]</scope>
    <source>
        <strain evidence="2">Wonlab-2016</strain>
    </source>
</reference>
<name>A0ABD0JVA5_9CAEN</name>
<dbReference type="AlphaFoldDB" id="A0ABD0JVA5"/>
<accession>A0ABD0JVA5</accession>